<proteinExistence type="predicted"/>
<reference evidence="2" key="1">
    <citation type="submission" date="2023-08" db="EMBL/GenBank/DDBJ databases">
        <authorList>
            <person name="Chen Y."/>
            <person name="Shah S."/>
            <person name="Dougan E. K."/>
            <person name="Thang M."/>
            <person name="Chan C."/>
        </authorList>
    </citation>
    <scope>NUCLEOTIDE SEQUENCE</scope>
</reference>
<dbReference type="InterPro" id="IPR003903">
    <property type="entry name" value="UIM_dom"/>
</dbReference>
<keyword evidence="1" id="KW-1133">Transmembrane helix</keyword>
<organism evidence="2 3">
    <name type="scientific">Effrenium voratum</name>
    <dbReference type="NCBI Taxonomy" id="2562239"/>
    <lineage>
        <taxon>Eukaryota</taxon>
        <taxon>Sar</taxon>
        <taxon>Alveolata</taxon>
        <taxon>Dinophyceae</taxon>
        <taxon>Suessiales</taxon>
        <taxon>Symbiodiniaceae</taxon>
        <taxon>Effrenium</taxon>
    </lineage>
</organism>
<accession>A0AA36MZI3</accession>
<evidence type="ECO:0000256" key="1">
    <source>
        <dbReference type="SAM" id="Phobius"/>
    </source>
</evidence>
<keyword evidence="1" id="KW-0812">Transmembrane</keyword>
<evidence type="ECO:0000313" key="2">
    <source>
        <dbReference type="EMBL" id="CAJ1384318.1"/>
    </source>
</evidence>
<keyword evidence="3" id="KW-1185">Reference proteome</keyword>
<dbReference type="EMBL" id="CAUJNA010001112">
    <property type="protein sequence ID" value="CAJ1384318.1"/>
    <property type="molecule type" value="Genomic_DNA"/>
</dbReference>
<dbReference type="AlphaFoldDB" id="A0AA36MZI3"/>
<dbReference type="Proteomes" id="UP001178507">
    <property type="component" value="Unassembled WGS sequence"/>
</dbReference>
<protein>
    <submittedName>
        <fullName evidence="2">Uncharacterized protein</fullName>
    </submittedName>
</protein>
<keyword evidence="1" id="KW-0472">Membrane</keyword>
<name>A0AA36MZI3_9DINO</name>
<feature type="transmembrane region" description="Helical" evidence="1">
    <location>
        <begin position="53"/>
        <end position="70"/>
    </location>
</feature>
<gene>
    <name evidence="2" type="ORF">EVOR1521_LOCUS11208</name>
</gene>
<evidence type="ECO:0000313" key="3">
    <source>
        <dbReference type="Proteomes" id="UP001178507"/>
    </source>
</evidence>
<comment type="caution">
    <text evidence="2">The sequence shown here is derived from an EMBL/GenBank/DDBJ whole genome shotgun (WGS) entry which is preliminary data.</text>
</comment>
<sequence length="91" mass="9933">MDDDLAAALAMSMEGTEARTRRVEGALVLLPLLPSQKAAAQRRKQQWSHRRSYALWALVVLSLAFAYALAGDLLILDPTMACLRFLGGEGC</sequence>
<dbReference type="PROSITE" id="PS50330">
    <property type="entry name" value="UIM"/>
    <property type="match status" value="1"/>
</dbReference>